<dbReference type="EMBL" id="WPAF01000001">
    <property type="protein sequence ID" value="KAF0135306.1"/>
    <property type="molecule type" value="Genomic_DNA"/>
</dbReference>
<dbReference type="GO" id="GO:0016780">
    <property type="term" value="F:phosphotransferase activity, for other substituted phosphate groups"/>
    <property type="evidence" value="ECO:0007669"/>
    <property type="project" value="TreeGrafter"/>
</dbReference>
<accession>A0A833L2S6</accession>
<feature type="transmembrane region" description="Helical" evidence="7">
    <location>
        <begin position="40"/>
        <end position="58"/>
    </location>
</feature>
<dbReference type="Pfam" id="PF13727">
    <property type="entry name" value="CoA_binding_3"/>
    <property type="match status" value="1"/>
</dbReference>
<evidence type="ECO:0000256" key="5">
    <source>
        <dbReference type="ARBA" id="ARBA00022989"/>
    </source>
</evidence>
<comment type="subcellular location">
    <subcellularLocation>
        <location evidence="1">Membrane</location>
        <topology evidence="1">Multi-pass membrane protein</topology>
    </subcellularLocation>
</comment>
<proteinExistence type="inferred from homology"/>
<keyword evidence="4 7" id="KW-0812">Transmembrane</keyword>
<evidence type="ECO:0000256" key="1">
    <source>
        <dbReference type="ARBA" id="ARBA00004141"/>
    </source>
</evidence>
<dbReference type="Gene3D" id="3.40.50.720">
    <property type="entry name" value="NAD(P)-binding Rossmann-like Domain"/>
    <property type="match status" value="1"/>
</dbReference>
<evidence type="ECO:0000256" key="7">
    <source>
        <dbReference type="SAM" id="Phobius"/>
    </source>
</evidence>
<evidence type="ECO:0000313" key="9">
    <source>
        <dbReference type="EMBL" id="KAF0135306.1"/>
    </source>
</evidence>
<evidence type="ECO:0000256" key="3">
    <source>
        <dbReference type="ARBA" id="ARBA00022679"/>
    </source>
</evidence>
<keyword evidence="5 7" id="KW-1133">Transmembrane helix</keyword>
<feature type="transmembrane region" description="Helical" evidence="7">
    <location>
        <begin position="70"/>
        <end position="94"/>
    </location>
</feature>
<evidence type="ECO:0000256" key="4">
    <source>
        <dbReference type="ARBA" id="ARBA00022692"/>
    </source>
</evidence>
<evidence type="ECO:0000313" key="10">
    <source>
        <dbReference type="Proteomes" id="UP000488506"/>
    </source>
</evidence>
<protein>
    <submittedName>
        <fullName evidence="9">UDP-phosphate glucose phosphotransferase</fullName>
    </submittedName>
</protein>
<dbReference type="SUPFAM" id="SSF51735">
    <property type="entry name" value="NAD(P)-binding Rossmann-fold domains"/>
    <property type="match status" value="1"/>
</dbReference>
<dbReference type="Proteomes" id="UP000488506">
    <property type="component" value="Unassembled WGS sequence"/>
</dbReference>
<sequence length="460" mass="52458">MVKIILDAPLILISFVAAYLLRFNYLANIFPAISRGFNDYSGTLVFIVVLWLAIFKLFGVYEKKDLFDEIAILLFSTLFASFALFGFLFLYRGFWFSRLVIINAWFLSFVLLSVERIIYAWVKNRINSLGFKTKRVLILGAEEMGQTLAQRLLADKALGALPIGFIDNDPKNTGKTIANLPIVGTTSQIKNIIVSEKIDQVIFATNIISYREILDIITECEVLKVSFKIVPGILEIIASRVDIEEVGGIPLITISEIGLKGFKALIKRTMDFILSLKLLILLSPLFLIVIILIKMDSKGAIFFAQERVGKDGKTFKMFKFRSMVIDAEDLLPKLAQLSETEGHIFKIKKDPRITRIGKWLRRLSIDEWPQLFNVLIGDMSLVGPRPPLPREVIKYSPWQKKRLRIAPGITGLWQVSGRSLLPFEDMVRLDIYYIENWSLWLDIKILFKTIPTVIFAFGAY</sequence>
<dbReference type="Pfam" id="PF02397">
    <property type="entry name" value="Bac_transf"/>
    <property type="match status" value="1"/>
</dbReference>
<evidence type="ECO:0000256" key="6">
    <source>
        <dbReference type="ARBA" id="ARBA00023136"/>
    </source>
</evidence>
<keyword evidence="3 9" id="KW-0808">Transferase</keyword>
<comment type="caution">
    <text evidence="9">The sequence shown here is derived from an EMBL/GenBank/DDBJ whole genome shotgun (WGS) entry which is preliminary data.</text>
</comment>
<organism evidence="9 10">
    <name type="scientific">Candidatus Saganbacteria bacterium</name>
    <dbReference type="NCBI Taxonomy" id="2575572"/>
    <lineage>
        <taxon>Bacteria</taxon>
        <taxon>Bacillati</taxon>
        <taxon>Saganbacteria</taxon>
    </lineage>
</organism>
<feature type="domain" description="Bacterial sugar transferase" evidence="8">
    <location>
        <begin position="267"/>
        <end position="454"/>
    </location>
</feature>
<name>A0A833L2S6_UNCSA</name>
<dbReference type="AlphaFoldDB" id="A0A833L2S6"/>
<evidence type="ECO:0000256" key="2">
    <source>
        <dbReference type="ARBA" id="ARBA00006464"/>
    </source>
</evidence>
<dbReference type="GO" id="GO:0016020">
    <property type="term" value="C:membrane"/>
    <property type="evidence" value="ECO:0007669"/>
    <property type="project" value="UniProtKB-SubCell"/>
</dbReference>
<dbReference type="NCBIfam" id="TIGR03025">
    <property type="entry name" value="EPS_sugtrans"/>
    <property type="match status" value="1"/>
</dbReference>
<comment type="similarity">
    <text evidence="2">Belongs to the bacterial sugar transferase family.</text>
</comment>
<feature type="transmembrane region" description="Helical" evidence="7">
    <location>
        <begin position="272"/>
        <end position="293"/>
    </location>
</feature>
<feature type="transmembrane region" description="Helical" evidence="7">
    <location>
        <begin position="100"/>
        <end position="122"/>
    </location>
</feature>
<dbReference type="InterPro" id="IPR017475">
    <property type="entry name" value="EPS_sugar_tfrase"/>
</dbReference>
<keyword evidence="6 7" id="KW-0472">Membrane</keyword>
<feature type="transmembrane region" description="Helical" evidence="7">
    <location>
        <begin position="12"/>
        <end position="34"/>
    </location>
</feature>
<dbReference type="PANTHER" id="PTHR30576">
    <property type="entry name" value="COLANIC BIOSYNTHESIS UDP-GLUCOSE LIPID CARRIER TRANSFERASE"/>
    <property type="match status" value="1"/>
</dbReference>
<gene>
    <name evidence="9" type="ORF">FD145_132</name>
</gene>
<dbReference type="InterPro" id="IPR003362">
    <property type="entry name" value="Bact_transf"/>
</dbReference>
<dbReference type="InterPro" id="IPR036291">
    <property type="entry name" value="NAD(P)-bd_dom_sf"/>
</dbReference>
<reference evidence="9 10" key="1">
    <citation type="submission" date="2019-12" db="EMBL/GenBank/DDBJ databases">
        <authorList>
            <person name="Wolfe R."/>
            <person name="Danczak R."/>
            <person name="Wilkins M."/>
        </authorList>
    </citation>
    <scope>NUCLEOTIDE SEQUENCE [LARGE SCALE GENOMIC DNA]</scope>
    <source>
        <strain evidence="9">X2_MaxBin.013</strain>
    </source>
</reference>
<evidence type="ECO:0000259" key="8">
    <source>
        <dbReference type="Pfam" id="PF02397"/>
    </source>
</evidence>
<dbReference type="PANTHER" id="PTHR30576:SF10">
    <property type="entry name" value="SLL5057 PROTEIN"/>
    <property type="match status" value="1"/>
</dbReference>